<dbReference type="Proteomes" id="UP000807769">
    <property type="component" value="Unassembled WGS sequence"/>
</dbReference>
<feature type="domain" description="Integrase core" evidence="2">
    <location>
        <begin position="2"/>
        <end position="69"/>
    </location>
</feature>
<dbReference type="EMBL" id="JABBWG010000013">
    <property type="protein sequence ID" value="KAG1817582.1"/>
    <property type="molecule type" value="Genomic_DNA"/>
</dbReference>
<keyword evidence="4" id="KW-1185">Reference proteome</keyword>
<reference evidence="3" key="1">
    <citation type="journal article" date="2020" name="New Phytol.">
        <title>Comparative genomics reveals dynamic genome evolution in host specialist ectomycorrhizal fungi.</title>
        <authorList>
            <person name="Lofgren L.A."/>
            <person name="Nguyen N.H."/>
            <person name="Vilgalys R."/>
            <person name="Ruytinx J."/>
            <person name="Liao H.L."/>
            <person name="Branco S."/>
            <person name="Kuo A."/>
            <person name="LaButti K."/>
            <person name="Lipzen A."/>
            <person name="Andreopoulos W."/>
            <person name="Pangilinan J."/>
            <person name="Riley R."/>
            <person name="Hundley H."/>
            <person name="Na H."/>
            <person name="Barry K."/>
            <person name="Grigoriev I.V."/>
            <person name="Stajich J.E."/>
            <person name="Kennedy P.G."/>
        </authorList>
    </citation>
    <scope>NUCLEOTIDE SEQUENCE</scope>
    <source>
        <strain evidence="3">MN1</strain>
    </source>
</reference>
<evidence type="ECO:0000259" key="2">
    <source>
        <dbReference type="Pfam" id="PF24764"/>
    </source>
</evidence>
<feature type="compositionally biased region" description="Polar residues" evidence="1">
    <location>
        <begin position="193"/>
        <end position="213"/>
    </location>
</feature>
<feature type="region of interest" description="Disordered" evidence="1">
    <location>
        <begin position="95"/>
        <end position="134"/>
    </location>
</feature>
<dbReference type="GeneID" id="64634038"/>
<evidence type="ECO:0000313" key="3">
    <source>
        <dbReference type="EMBL" id="KAG1817582.1"/>
    </source>
</evidence>
<dbReference type="Pfam" id="PF24764">
    <property type="entry name" value="rva_4"/>
    <property type="match status" value="1"/>
</dbReference>
<comment type="caution">
    <text evidence="3">The sequence shown here is derived from an EMBL/GenBank/DDBJ whole genome shotgun (WGS) entry which is preliminary data.</text>
</comment>
<feature type="compositionally biased region" description="Acidic residues" evidence="1">
    <location>
        <begin position="121"/>
        <end position="134"/>
    </location>
</feature>
<evidence type="ECO:0000256" key="1">
    <source>
        <dbReference type="SAM" id="MobiDB-lite"/>
    </source>
</evidence>
<evidence type="ECO:0000313" key="4">
    <source>
        <dbReference type="Proteomes" id="UP000807769"/>
    </source>
</evidence>
<dbReference type="OrthoDB" id="3262083at2759"/>
<dbReference type="RefSeq" id="XP_041193824.1">
    <property type="nucleotide sequence ID" value="XM_041340022.1"/>
</dbReference>
<name>A0A9P7JEF2_9AGAM</name>
<feature type="region of interest" description="Disordered" evidence="1">
    <location>
        <begin position="191"/>
        <end position="213"/>
    </location>
</feature>
<protein>
    <recommendedName>
        <fullName evidence="2">Integrase core domain-containing protein</fullName>
    </recommendedName>
</protein>
<gene>
    <name evidence="3" type="ORF">BJ212DRAFT_1480148</name>
</gene>
<proteinExistence type="predicted"/>
<accession>A0A9P7JEF2</accession>
<dbReference type="AlphaFoldDB" id="A0A9P7JEF2"/>
<dbReference type="InterPro" id="IPR058913">
    <property type="entry name" value="Integrase_dom_put"/>
</dbReference>
<organism evidence="3 4">
    <name type="scientific">Suillus subaureus</name>
    <dbReference type="NCBI Taxonomy" id="48587"/>
    <lineage>
        <taxon>Eukaryota</taxon>
        <taxon>Fungi</taxon>
        <taxon>Dikarya</taxon>
        <taxon>Basidiomycota</taxon>
        <taxon>Agaricomycotina</taxon>
        <taxon>Agaricomycetes</taxon>
        <taxon>Agaricomycetidae</taxon>
        <taxon>Boletales</taxon>
        <taxon>Suillineae</taxon>
        <taxon>Suillaceae</taxon>
        <taxon>Suillus</taxon>
    </lineage>
</organism>
<sequence length="317" mass="35297">MWHAFFYWLERLHGLDVSNAQHLWLLHELFLRQIESDCNTFQAEWNVHPISGEGHDQSPNDMRLMGQLKHGLYADDCEGVHPDIIRQYYGTAGRPIHHAPHQTGAGHPSDEVYSASGSTDGELDDEESEEEWEDINDAEDIGTEDLQELPQLIAADHDAHFHHKPVHVPKHDSPFCSATLYNTFHQALDQDDNGSNSHFSTLESKQMETSGKSSSTLAVNSILQELLRGSAGSSAAYRKANSEANQGLKSASQSHSRSKAQMVCKSKSARPLDFQFIAGEIVFIPCGTTQPKKTSHSYIPLLTPVLHNPQMPTLVEV</sequence>